<name>A0A672F7R2_SALFA</name>
<evidence type="ECO:0000256" key="6">
    <source>
        <dbReference type="ARBA" id="ARBA00022801"/>
    </source>
</evidence>
<dbReference type="Ensembl" id="ENSSFAT00005000016.1">
    <property type="protein sequence ID" value="ENSSFAP00005000015.1"/>
    <property type="gene ID" value="ENSSFAG00005000017.1"/>
</dbReference>
<dbReference type="InterPro" id="IPR001427">
    <property type="entry name" value="RNaseA"/>
</dbReference>
<keyword evidence="11" id="KW-1185">Reference proteome</keyword>
<dbReference type="GO" id="GO:0016787">
    <property type="term" value="F:hydrolase activity"/>
    <property type="evidence" value="ECO:0007669"/>
    <property type="project" value="UniProtKB-KW"/>
</dbReference>
<dbReference type="SMART" id="SM00092">
    <property type="entry name" value="RNAse_Pc"/>
    <property type="match status" value="1"/>
</dbReference>
<sequence>HHMKQSLNRRYKKFRKQHINKQMNTSDCDERGIFKVEDNKKVCKPVNTFILADESKVISVCQNGTKQGKCMKSNDNFKLVTCRLTNNQADYPECLYQGARYNRRVLLLCENLLPFHYEANFGNCLA</sequence>
<dbReference type="PANTHER" id="PTHR11437:SF10">
    <property type="entry name" value="ANGIOGENIN-RELATED"/>
    <property type="match status" value="1"/>
</dbReference>
<dbReference type="GO" id="GO:0005576">
    <property type="term" value="C:extracellular region"/>
    <property type="evidence" value="ECO:0007669"/>
    <property type="project" value="UniProtKB-SubCell"/>
</dbReference>
<evidence type="ECO:0000259" key="9">
    <source>
        <dbReference type="SMART" id="SM00092"/>
    </source>
</evidence>
<keyword evidence="4 8" id="KW-0540">Nuclease</keyword>
<accession>A0A672F7R2</accession>
<dbReference type="PANTHER" id="PTHR11437">
    <property type="entry name" value="RIBONUCLEASE"/>
    <property type="match status" value="1"/>
</dbReference>
<dbReference type="SUPFAM" id="SSF54076">
    <property type="entry name" value="RNase A-like"/>
    <property type="match status" value="1"/>
</dbReference>
<evidence type="ECO:0000256" key="1">
    <source>
        <dbReference type="ARBA" id="ARBA00004613"/>
    </source>
</evidence>
<dbReference type="Proteomes" id="UP000472267">
    <property type="component" value="Chromosome 2"/>
</dbReference>
<protein>
    <recommendedName>
        <fullName evidence="9">Ribonuclease A-domain domain-containing protein</fullName>
    </recommendedName>
</protein>
<dbReference type="PROSITE" id="PS00127">
    <property type="entry name" value="RNASE_PANCREATIC"/>
    <property type="match status" value="1"/>
</dbReference>
<reference evidence="10" key="1">
    <citation type="submission" date="2019-06" db="EMBL/GenBank/DDBJ databases">
        <authorList>
            <consortium name="Wellcome Sanger Institute Data Sharing"/>
        </authorList>
    </citation>
    <scope>NUCLEOTIDE SEQUENCE [LARGE SCALE GENOMIC DNA]</scope>
</reference>
<keyword evidence="5 8" id="KW-0255">Endonuclease</keyword>
<dbReference type="Gene3D" id="3.10.130.10">
    <property type="entry name" value="Ribonuclease A-like domain"/>
    <property type="match status" value="1"/>
</dbReference>
<dbReference type="InterPro" id="IPR023411">
    <property type="entry name" value="RNaseA_AS"/>
</dbReference>
<evidence type="ECO:0000256" key="4">
    <source>
        <dbReference type="ARBA" id="ARBA00022722"/>
    </source>
</evidence>
<comment type="subcellular location">
    <subcellularLocation>
        <location evidence="1">Secreted</location>
    </subcellularLocation>
</comment>
<reference evidence="10" key="2">
    <citation type="submission" date="2025-08" db="UniProtKB">
        <authorList>
            <consortium name="Ensembl"/>
        </authorList>
    </citation>
    <scope>IDENTIFICATION</scope>
</reference>
<dbReference type="OMA" id="VGNRYCD"/>
<dbReference type="InParanoid" id="A0A672F7R2"/>
<dbReference type="InterPro" id="IPR023412">
    <property type="entry name" value="RNaseA_domain"/>
</dbReference>
<comment type="similarity">
    <text evidence="2 8">Belongs to the pancreatic ribonuclease family.</text>
</comment>
<feature type="domain" description="Ribonuclease A-domain" evidence="9">
    <location>
        <begin position="7"/>
        <end position="121"/>
    </location>
</feature>
<dbReference type="PRINTS" id="PR00794">
    <property type="entry name" value="RIBONUCLEASE"/>
</dbReference>
<dbReference type="GO" id="GO:0004519">
    <property type="term" value="F:endonuclease activity"/>
    <property type="evidence" value="ECO:0007669"/>
    <property type="project" value="UniProtKB-KW"/>
</dbReference>
<dbReference type="GO" id="GO:0050830">
    <property type="term" value="P:defense response to Gram-positive bacterium"/>
    <property type="evidence" value="ECO:0007669"/>
    <property type="project" value="TreeGrafter"/>
</dbReference>
<dbReference type="GO" id="GO:0003676">
    <property type="term" value="F:nucleic acid binding"/>
    <property type="evidence" value="ECO:0007669"/>
    <property type="project" value="InterPro"/>
</dbReference>
<evidence type="ECO:0000256" key="8">
    <source>
        <dbReference type="RuleBase" id="RU000651"/>
    </source>
</evidence>
<evidence type="ECO:0000256" key="2">
    <source>
        <dbReference type="ARBA" id="ARBA00005600"/>
    </source>
</evidence>
<dbReference type="Pfam" id="PF00074">
    <property type="entry name" value="RnaseA"/>
    <property type="match status" value="1"/>
</dbReference>
<evidence type="ECO:0000256" key="3">
    <source>
        <dbReference type="ARBA" id="ARBA00022525"/>
    </source>
</evidence>
<proteinExistence type="inferred from homology"/>
<evidence type="ECO:0000256" key="7">
    <source>
        <dbReference type="ARBA" id="ARBA00023157"/>
    </source>
</evidence>
<evidence type="ECO:0000313" key="10">
    <source>
        <dbReference type="Ensembl" id="ENSSFAP00005000015.1"/>
    </source>
</evidence>
<keyword evidence="6 8" id="KW-0378">Hydrolase</keyword>
<dbReference type="GO" id="GO:0001525">
    <property type="term" value="P:angiogenesis"/>
    <property type="evidence" value="ECO:0007669"/>
    <property type="project" value="TreeGrafter"/>
</dbReference>
<evidence type="ECO:0000313" key="11">
    <source>
        <dbReference type="Proteomes" id="UP000472267"/>
    </source>
</evidence>
<dbReference type="GO" id="GO:0050829">
    <property type="term" value="P:defense response to Gram-negative bacterium"/>
    <property type="evidence" value="ECO:0007669"/>
    <property type="project" value="TreeGrafter"/>
</dbReference>
<dbReference type="InterPro" id="IPR036816">
    <property type="entry name" value="RNaseA-like_dom_sf"/>
</dbReference>
<organism evidence="10 11">
    <name type="scientific">Salarias fasciatus</name>
    <name type="common">Jewelled blenny</name>
    <name type="synonym">Blennius fasciatus</name>
    <dbReference type="NCBI Taxonomy" id="181472"/>
    <lineage>
        <taxon>Eukaryota</taxon>
        <taxon>Metazoa</taxon>
        <taxon>Chordata</taxon>
        <taxon>Craniata</taxon>
        <taxon>Vertebrata</taxon>
        <taxon>Euteleostomi</taxon>
        <taxon>Actinopterygii</taxon>
        <taxon>Neopterygii</taxon>
        <taxon>Teleostei</taxon>
        <taxon>Neoteleostei</taxon>
        <taxon>Acanthomorphata</taxon>
        <taxon>Ovalentaria</taxon>
        <taxon>Blenniimorphae</taxon>
        <taxon>Blenniiformes</taxon>
        <taxon>Blennioidei</taxon>
        <taxon>Blenniidae</taxon>
        <taxon>Salariinae</taxon>
        <taxon>Salarias</taxon>
    </lineage>
</organism>
<reference evidence="10" key="3">
    <citation type="submission" date="2025-09" db="UniProtKB">
        <authorList>
            <consortium name="Ensembl"/>
        </authorList>
    </citation>
    <scope>IDENTIFICATION</scope>
</reference>
<dbReference type="AlphaFoldDB" id="A0A672F7R2"/>
<keyword evidence="7" id="KW-1015">Disulfide bond</keyword>
<keyword evidence="3" id="KW-0964">Secreted</keyword>
<evidence type="ECO:0000256" key="5">
    <source>
        <dbReference type="ARBA" id="ARBA00022759"/>
    </source>
</evidence>
<dbReference type="GO" id="GO:0004540">
    <property type="term" value="F:RNA nuclease activity"/>
    <property type="evidence" value="ECO:0007669"/>
    <property type="project" value="TreeGrafter"/>
</dbReference>